<dbReference type="Pfam" id="PF01464">
    <property type="entry name" value="SLT"/>
    <property type="match status" value="1"/>
</dbReference>
<evidence type="ECO:0000313" key="3">
    <source>
        <dbReference type="EMBL" id="MST86052.1"/>
    </source>
</evidence>
<comment type="caution">
    <text evidence="3">The sequence shown here is derived from an EMBL/GenBank/DDBJ whole genome shotgun (WGS) entry which is preliminary data.</text>
</comment>
<gene>
    <name evidence="3" type="ORF">FYJ73_15515</name>
</gene>
<feature type="signal peptide" evidence="1">
    <location>
        <begin position="1"/>
        <end position="21"/>
    </location>
</feature>
<dbReference type="AlphaFoldDB" id="A0A7K0KJN4"/>
<dbReference type="InterPro" id="IPR023346">
    <property type="entry name" value="Lysozyme-like_dom_sf"/>
</dbReference>
<dbReference type="CDD" id="cd00254">
    <property type="entry name" value="LT-like"/>
    <property type="match status" value="1"/>
</dbReference>
<feature type="domain" description="Transglycosylase SLT" evidence="2">
    <location>
        <begin position="36"/>
        <end position="127"/>
    </location>
</feature>
<dbReference type="Proteomes" id="UP000438914">
    <property type="component" value="Unassembled WGS sequence"/>
</dbReference>
<accession>A0A7K0KJN4</accession>
<feature type="chain" id="PRO_5029910964" evidence="1">
    <location>
        <begin position="22"/>
        <end position="147"/>
    </location>
</feature>
<reference evidence="3 4" key="1">
    <citation type="submission" date="2019-08" db="EMBL/GenBank/DDBJ databases">
        <title>In-depth cultivation of the pig gut microbiome towards novel bacterial diversity and tailored functional studies.</title>
        <authorList>
            <person name="Wylensek D."/>
            <person name="Hitch T.C.A."/>
            <person name="Clavel T."/>
        </authorList>
    </citation>
    <scope>NUCLEOTIDE SEQUENCE [LARGE SCALE GENOMIC DNA]</scope>
    <source>
        <strain evidence="3 4">LKV-178-WT-2A</strain>
    </source>
</reference>
<dbReference type="InterPro" id="IPR008258">
    <property type="entry name" value="Transglycosylase_SLT_dom_1"/>
</dbReference>
<evidence type="ECO:0000259" key="2">
    <source>
        <dbReference type="Pfam" id="PF01464"/>
    </source>
</evidence>
<keyword evidence="4" id="KW-1185">Reference proteome</keyword>
<sequence length="147" mass="16655">MKRNVLLILMMLFVGTFSAFAGNNQDSDAVDSSQSVYWENVMNAIIQVESNGNSKAKHGSSVGAMQITPLLVAECNNILRSRRSKKRYKLSDRLSVKKSKEMFLLIQSKYNPLKNIEQAIRSWNGGIHYSVKRTQHYLERVLSAMKG</sequence>
<evidence type="ECO:0000256" key="1">
    <source>
        <dbReference type="SAM" id="SignalP"/>
    </source>
</evidence>
<dbReference type="SUPFAM" id="SSF53955">
    <property type="entry name" value="Lysozyme-like"/>
    <property type="match status" value="1"/>
</dbReference>
<protein>
    <submittedName>
        <fullName evidence="3">Lytic transglycosylase domain-containing protein</fullName>
    </submittedName>
</protein>
<organism evidence="3 4">
    <name type="scientific">Hallella mizrahii</name>
    <dbReference type="NCBI Taxonomy" id="2606637"/>
    <lineage>
        <taxon>Bacteria</taxon>
        <taxon>Pseudomonadati</taxon>
        <taxon>Bacteroidota</taxon>
        <taxon>Bacteroidia</taxon>
        <taxon>Bacteroidales</taxon>
        <taxon>Prevotellaceae</taxon>
        <taxon>Hallella</taxon>
    </lineage>
</organism>
<dbReference type="EMBL" id="VUNG01000087">
    <property type="protein sequence ID" value="MST86052.1"/>
    <property type="molecule type" value="Genomic_DNA"/>
</dbReference>
<name>A0A7K0KJN4_9BACT</name>
<keyword evidence="1" id="KW-0732">Signal</keyword>
<proteinExistence type="predicted"/>
<evidence type="ECO:0000313" key="4">
    <source>
        <dbReference type="Proteomes" id="UP000438914"/>
    </source>
</evidence>
<dbReference type="Gene3D" id="1.10.530.10">
    <property type="match status" value="1"/>
</dbReference>